<name>A0AAT9GE81_9RICK</name>
<dbReference type="GO" id="GO:0140098">
    <property type="term" value="F:catalytic activity, acting on RNA"/>
    <property type="evidence" value="ECO:0007669"/>
    <property type="project" value="UniProtKB-ARBA"/>
</dbReference>
<reference evidence="2" key="1">
    <citation type="submission" date="2024-01" db="EMBL/GenBank/DDBJ databases">
        <title>Sequencing the genomes of a sandfly, Sergentomyia squamirostris, and its two endosymbionts.</title>
        <authorList>
            <person name="Itokawa K."/>
            <person name="Sanjoba C."/>
        </authorList>
    </citation>
    <scope>NUCLEOTIDE SEQUENCE</scope>
    <source>
        <strain evidence="2">WSSQ</strain>
    </source>
</reference>
<dbReference type="InterPro" id="IPR014780">
    <property type="entry name" value="tRNA_psdUridine_synth_TruB"/>
</dbReference>
<dbReference type="Gene3D" id="3.30.2350.10">
    <property type="entry name" value="Pseudouridine synthase"/>
    <property type="match status" value="1"/>
</dbReference>
<dbReference type="AlphaFoldDB" id="A0AAT9GE81"/>
<feature type="domain" description="tRNA pseudouridylate synthase B C-terminal" evidence="1">
    <location>
        <begin position="23"/>
        <end position="63"/>
    </location>
</feature>
<protein>
    <recommendedName>
        <fullName evidence="1">tRNA pseudouridylate synthase B C-terminal domain-containing protein</fullName>
    </recommendedName>
</protein>
<dbReference type="GO" id="GO:0003723">
    <property type="term" value="F:RNA binding"/>
    <property type="evidence" value="ECO:0007669"/>
    <property type="project" value="InterPro"/>
</dbReference>
<dbReference type="GO" id="GO:0006400">
    <property type="term" value="P:tRNA modification"/>
    <property type="evidence" value="ECO:0007669"/>
    <property type="project" value="TreeGrafter"/>
</dbReference>
<dbReference type="GO" id="GO:1990481">
    <property type="term" value="P:mRNA pseudouridine synthesis"/>
    <property type="evidence" value="ECO:0007669"/>
    <property type="project" value="TreeGrafter"/>
</dbReference>
<sequence>MGNSKINNSANFSMICGSGVYVRSIARDLGIALNCFGHITKLRRTMVGDFRENESVTIEQLTKKNTTTYSPMSSQCLTLGWLCCIALRIVGNVQ</sequence>
<organism evidence="2">
    <name type="scientific">Wolbachia endosymbiont of Sergentomyia squamirostris</name>
    <dbReference type="NCBI Taxonomy" id="3113640"/>
    <lineage>
        <taxon>Bacteria</taxon>
        <taxon>Pseudomonadati</taxon>
        <taxon>Pseudomonadota</taxon>
        <taxon>Alphaproteobacteria</taxon>
        <taxon>Rickettsiales</taxon>
        <taxon>Anaplasmataceae</taxon>
        <taxon>Wolbachieae</taxon>
        <taxon>Wolbachia</taxon>
    </lineage>
</organism>
<dbReference type="PANTHER" id="PTHR13767:SF2">
    <property type="entry name" value="PSEUDOURIDYLATE SYNTHASE TRUB1"/>
    <property type="match status" value="1"/>
</dbReference>
<evidence type="ECO:0000259" key="1">
    <source>
        <dbReference type="Pfam" id="PF16198"/>
    </source>
</evidence>
<dbReference type="EMBL" id="AP029172">
    <property type="protein sequence ID" value="BFD48088.1"/>
    <property type="molecule type" value="Genomic_DNA"/>
</dbReference>
<dbReference type="SUPFAM" id="SSF55120">
    <property type="entry name" value="Pseudouridine synthase"/>
    <property type="match status" value="1"/>
</dbReference>
<accession>A0AAT9GE81</accession>
<dbReference type="GO" id="GO:0009982">
    <property type="term" value="F:pseudouridine synthase activity"/>
    <property type="evidence" value="ECO:0007669"/>
    <property type="project" value="InterPro"/>
</dbReference>
<proteinExistence type="predicted"/>
<dbReference type="InterPro" id="IPR020103">
    <property type="entry name" value="PsdUridine_synth_cat_dom_sf"/>
</dbReference>
<dbReference type="PANTHER" id="PTHR13767">
    <property type="entry name" value="TRNA-PSEUDOURIDINE SYNTHASE"/>
    <property type="match status" value="1"/>
</dbReference>
<evidence type="ECO:0000313" key="2">
    <source>
        <dbReference type="EMBL" id="BFD48088.1"/>
    </source>
</evidence>
<gene>
    <name evidence="2" type="ORF">DMENIID0003_11620</name>
</gene>
<dbReference type="Pfam" id="PF16198">
    <property type="entry name" value="TruB_C_2"/>
    <property type="match status" value="1"/>
</dbReference>
<dbReference type="InterPro" id="IPR032819">
    <property type="entry name" value="TruB_C"/>
</dbReference>